<dbReference type="OrthoDB" id="415706at2759"/>
<sequence length="101" mass="11371">MKQTWIGTLAQRFSTVCRYTKGYKESMIENIAIQAVEIILIGKLGDLLSPASIMQMKPEVLGKVAAESSDNRLQRERLTRKLAVLQAGLERCKKHVGHVYI</sequence>
<proteinExistence type="predicted"/>
<dbReference type="Proteomes" id="UP000054321">
    <property type="component" value="Unassembled WGS sequence"/>
</dbReference>
<accession>A0A0C3H9Y7</accession>
<dbReference type="STRING" id="913774.A0A0C3H9Y7"/>
<dbReference type="AlphaFoldDB" id="A0A0C3H9Y7"/>
<gene>
    <name evidence="2" type="ORF">OIDMADRAFT_55950</name>
</gene>
<protein>
    <recommendedName>
        <fullName evidence="1">GED domain-containing protein</fullName>
    </recommendedName>
</protein>
<keyword evidence="3" id="KW-1185">Reference proteome</keyword>
<dbReference type="HOGENOM" id="CLU_2292481_0_0_1"/>
<reference evidence="3" key="2">
    <citation type="submission" date="2015-01" db="EMBL/GenBank/DDBJ databases">
        <title>Evolutionary Origins and Diversification of the Mycorrhizal Mutualists.</title>
        <authorList>
            <consortium name="DOE Joint Genome Institute"/>
            <consortium name="Mycorrhizal Genomics Consortium"/>
            <person name="Kohler A."/>
            <person name="Kuo A."/>
            <person name="Nagy L.G."/>
            <person name="Floudas D."/>
            <person name="Copeland A."/>
            <person name="Barry K.W."/>
            <person name="Cichocki N."/>
            <person name="Veneault-Fourrey C."/>
            <person name="LaButti K."/>
            <person name="Lindquist E.A."/>
            <person name="Lipzen A."/>
            <person name="Lundell T."/>
            <person name="Morin E."/>
            <person name="Murat C."/>
            <person name="Riley R."/>
            <person name="Ohm R."/>
            <person name="Sun H."/>
            <person name="Tunlid A."/>
            <person name="Henrissat B."/>
            <person name="Grigoriev I.V."/>
            <person name="Hibbett D.S."/>
            <person name="Martin F."/>
        </authorList>
    </citation>
    <scope>NUCLEOTIDE SEQUENCE [LARGE SCALE GENOMIC DNA]</scope>
    <source>
        <strain evidence="3">Zn</strain>
    </source>
</reference>
<evidence type="ECO:0000259" key="1">
    <source>
        <dbReference type="PROSITE" id="PS51388"/>
    </source>
</evidence>
<evidence type="ECO:0000313" key="2">
    <source>
        <dbReference type="EMBL" id="KIN00060.1"/>
    </source>
</evidence>
<dbReference type="PROSITE" id="PS51388">
    <property type="entry name" value="GED"/>
    <property type="match status" value="1"/>
</dbReference>
<organism evidence="2 3">
    <name type="scientific">Oidiodendron maius (strain Zn)</name>
    <dbReference type="NCBI Taxonomy" id="913774"/>
    <lineage>
        <taxon>Eukaryota</taxon>
        <taxon>Fungi</taxon>
        <taxon>Dikarya</taxon>
        <taxon>Ascomycota</taxon>
        <taxon>Pezizomycotina</taxon>
        <taxon>Leotiomycetes</taxon>
        <taxon>Leotiomycetes incertae sedis</taxon>
        <taxon>Myxotrichaceae</taxon>
        <taxon>Oidiodendron</taxon>
    </lineage>
</organism>
<name>A0A0C3H9Y7_OIDMZ</name>
<dbReference type="InParanoid" id="A0A0C3H9Y7"/>
<reference evidence="2 3" key="1">
    <citation type="submission" date="2014-04" db="EMBL/GenBank/DDBJ databases">
        <authorList>
            <consortium name="DOE Joint Genome Institute"/>
            <person name="Kuo A."/>
            <person name="Martino E."/>
            <person name="Perotto S."/>
            <person name="Kohler A."/>
            <person name="Nagy L.G."/>
            <person name="Floudas D."/>
            <person name="Copeland A."/>
            <person name="Barry K.W."/>
            <person name="Cichocki N."/>
            <person name="Veneault-Fourrey C."/>
            <person name="LaButti K."/>
            <person name="Lindquist E.A."/>
            <person name="Lipzen A."/>
            <person name="Lundell T."/>
            <person name="Morin E."/>
            <person name="Murat C."/>
            <person name="Sun H."/>
            <person name="Tunlid A."/>
            <person name="Henrissat B."/>
            <person name="Grigoriev I.V."/>
            <person name="Hibbett D.S."/>
            <person name="Martin F."/>
            <person name="Nordberg H.P."/>
            <person name="Cantor M.N."/>
            <person name="Hua S.X."/>
        </authorList>
    </citation>
    <scope>NUCLEOTIDE SEQUENCE [LARGE SCALE GENOMIC DNA]</scope>
    <source>
        <strain evidence="2 3">Zn</strain>
    </source>
</reference>
<feature type="domain" description="GED" evidence="1">
    <location>
        <begin position="9"/>
        <end position="100"/>
    </location>
</feature>
<dbReference type="InterPro" id="IPR020850">
    <property type="entry name" value="GED_dom"/>
</dbReference>
<dbReference type="EMBL" id="KN832878">
    <property type="protein sequence ID" value="KIN00060.1"/>
    <property type="molecule type" value="Genomic_DNA"/>
</dbReference>
<evidence type="ECO:0000313" key="3">
    <source>
        <dbReference type="Proteomes" id="UP000054321"/>
    </source>
</evidence>